<reference evidence="12 13" key="1">
    <citation type="journal article" date="2023" name="Plants (Basel)">
        <title>Bridging the Gap: Combining Genomics and Transcriptomics Approaches to Understand Stylosanthes scabra, an Orphan Legume from the Brazilian Caatinga.</title>
        <authorList>
            <person name="Ferreira-Neto J.R.C."/>
            <person name="da Silva M.D."/>
            <person name="Binneck E."/>
            <person name="de Melo N.F."/>
            <person name="da Silva R.H."/>
            <person name="de Melo A.L.T.M."/>
            <person name="Pandolfi V."/>
            <person name="Bustamante F.O."/>
            <person name="Brasileiro-Vidal A.C."/>
            <person name="Benko-Iseppon A.M."/>
        </authorList>
    </citation>
    <scope>NUCLEOTIDE SEQUENCE [LARGE SCALE GENOMIC DNA]</scope>
    <source>
        <tissue evidence="12">Leaves</tissue>
    </source>
</reference>
<evidence type="ECO:0000256" key="10">
    <source>
        <dbReference type="ARBA" id="ARBA00023033"/>
    </source>
</evidence>
<gene>
    <name evidence="12" type="ORF">PIB30_081026</name>
</gene>
<comment type="cofactor">
    <cofactor evidence="1">
        <name>heme</name>
        <dbReference type="ChEBI" id="CHEBI:30413"/>
    </cofactor>
</comment>
<evidence type="ECO:0000256" key="4">
    <source>
        <dbReference type="ARBA" id="ARBA00022617"/>
    </source>
</evidence>
<dbReference type="SUPFAM" id="SSF48264">
    <property type="entry name" value="Cytochrome P450"/>
    <property type="match status" value="1"/>
</dbReference>
<dbReference type="PRINTS" id="PR00464">
    <property type="entry name" value="EP450II"/>
</dbReference>
<sequence length="194" mass="22201">MLLATGLTTYEGKKWQKHRKIINPAFHFEKLKVLSPTILQCCDEMVGKWDGMLSYDGKCEIDVWPFFQNLTSDIISKTAFGSSYEDGKRIFDLLKEQGGLIMKLHYAFIPGSWLLPTATNKRMREISKDIEASIKVIINEREKAMKAGEVMNRDLLGILLESNHREIQEHGNNEVVGMTIQEVIEECKLFYLAG</sequence>
<dbReference type="Proteomes" id="UP001341840">
    <property type="component" value="Unassembled WGS sequence"/>
</dbReference>
<dbReference type="InterPro" id="IPR002402">
    <property type="entry name" value="Cyt_P450_E_grp-II"/>
</dbReference>
<evidence type="ECO:0008006" key="14">
    <source>
        <dbReference type="Google" id="ProtNLM"/>
    </source>
</evidence>
<keyword evidence="4" id="KW-0349">Heme</keyword>
<dbReference type="InterPro" id="IPR001128">
    <property type="entry name" value="Cyt_P450"/>
</dbReference>
<accession>A0ABU6ZQ99</accession>
<evidence type="ECO:0000256" key="9">
    <source>
        <dbReference type="ARBA" id="ARBA00023004"/>
    </source>
</evidence>
<name>A0ABU6ZQ99_9FABA</name>
<protein>
    <recommendedName>
        <fullName evidence="14">Cytochrome P450</fullName>
    </recommendedName>
</protein>
<keyword evidence="5" id="KW-0812">Transmembrane</keyword>
<evidence type="ECO:0000256" key="6">
    <source>
        <dbReference type="ARBA" id="ARBA00022723"/>
    </source>
</evidence>
<comment type="subcellular location">
    <subcellularLocation>
        <location evidence="2">Membrane</location>
        <topology evidence="2">Single-pass membrane protein</topology>
    </subcellularLocation>
</comment>
<keyword evidence="7" id="KW-1133">Transmembrane helix</keyword>
<evidence type="ECO:0000256" key="1">
    <source>
        <dbReference type="ARBA" id="ARBA00001971"/>
    </source>
</evidence>
<dbReference type="Pfam" id="PF00067">
    <property type="entry name" value="p450"/>
    <property type="match status" value="1"/>
</dbReference>
<comment type="similarity">
    <text evidence="3">Belongs to the cytochrome P450 family.</text>
</comment>
<dbReference type="InterPro" id="IPR036396">
    <property type="entry name" value="Cyt_P450_sf"/>
</dbReference>
<keyword evidence="9" id="KW-0408">Iron</keyword>
<keyword evidence="13" id="KW-1185">Reference proteome</keyword>
<evidence type="ECO:0000256" key="11">
    <source>
        <dbReference type="ARBA" id="ARBA00023136"/>
    </source>
</evidence>
<keyword evidence="8" id="KW-0560">Oxidoreductase</keyword>
<evidence type="ECO:0000313" key="13">
    <source>
        <dbReference type="Proteomes" id="UP001341840"/>
    </source>
</evidence>
<dbReference type="PANTHER" id="PTHR24282:SF118">
    <property type="entry name" value="CYTOCHROME P450 FAMILY MONOOXYGENASE"/>
    <property type="match status" value="1"/>
</dbReference>
<keyword evidence="10" id="KW-0503">Monooxygenase</keyword>
<evidence type="ECO:0000256" key="3">
    <source>
        <dbReference type="ARBA" id="ARBA00010617"/>
    </source>
</evidence>
<evidence type="ECO:0000256" key="7">
    <source>
        <dbReference type="ARBA" id="ARBA00022989"/>
    </source>
</evidence>
<organism evidence="12 13">
    <name type="scientific">Stylosanthes scabra</name>
    <dbReference type="NCBI Taxonomy" id="79078"/>
    <lineage>
        <taxon>Eukaryota</taxon>
        <taxon>Viridiplantae</taxon>
        <taxon>Streptophyta</taxon>
        <taxon>Embryophyta</taxon>
        <taxon>Tracheophyta</taxon>
        <taxon>Spermatophyta</taxon>
        <taxon>Magnoliopsida</taxon>
        <taxon>eudicotyledons</taxon>
        <taxon>Gunneridae</taxon>
        <taxon>Pentapetalae</taxon>
        <taxon>rosids</taxon>
        <taxon>fabids</taxon>
        <taxon>Fabales</taxon>
        <taxon>Fabaceae</taxon>
        <taxon>Papilionoideae</taxon>
        <taxon>50 kb inversion clade</taxon>
        <taxon>dalbergioids sensu lato</taxon>
        <taxon>Dalbergieae</taxon>
        <taxon>Pterocarpus clade</taxon>
        <taxon>Stylosanthes</taxon>
    </lineage>
</organism>
<evidence type="ECO:0000256" key="2">
    <source>
        <dbReference type="ARBA" id="ARBA00004167"/>
    </source>
</evidence>
<dbReference type="Gene3D" id="1.20.120.990">
    <property type="entry name" value="Glycosyltransferase family 88, C-terminal domain"/>
    <property type="match status" value="1"/>
</dbReference>
<evidence type="ECO:0000256" key="5">
    <source>
        <dbReference type="ARBA" id="ARBA00022692"/>
    </source>
</evidence>
<comment type="caution">
    <text evidence="12">The sequence shown here is derived from an EMBL/GenBank/DDBJ whole genome shotgun (WGS) entry which is preliminary data.</text>
</comment>
<dbReference type="InterPro" id="IPR050665">
    <property type="entry name" value="Cytochrome_P450_Monooxygen"/>
</dbReference>
<keyword evidence="11" id="KW-0472">Membrane</keyword>
<dbReference type="EMBL" id="JASCZI010273058">
    <property type="protein sequence ID" value="MED6224148.1"/>
    <property type="molecule type" value="Genomic_DNA"/>
</dbReference>
<proteinExistence type="inferred from homology"/>
<evidence type="ECO:0000313" key="12">
    <source>
        <dbReference type="EMBL" id="MED6224148.1"/>
    </source>
</evidence>
<evidence type="ECO:0000256" key="8">
    <source>
        <dbReference type="ARBA" id="ARBA00023002"/>
    </source>
</evidence>
<dbReference type="PANTHER" id="PTHR24282">
    <property type="entry name" value="CYTOCHROME P450 FAMILY MEMBER"/>
    <property type="match status" value="1"/>
</dbReference>
<keyword evidence="6" id="KW-0479">Metal-binding</keyword>